<feature type="region of interest" description="Disordered" evidence="1">
    <location>
        <begin position="1"/>
        <end position="20"/>
    </location>
</feature>
<feature type="compositionally biased region" description="Polar residues" evidence="1">
    <location>
        <begin position="541"/>
        <end position="556"/>
    </location>
</feature>
<feature type="compositionally biased region" description="Polar residues" evidence="1">
    <location>
        <begin position="216"/>
        <end position="226"/>
    </location>
</feature>
<feature type="region of interest" description="Disordered" evidence="1">
    <location>
        <begin position="65"/>
        <end position="460"/>
    </location>
</feature>
<organism evidence="2 3">
    <name type="scientific">Dunaliella salina</name>
    <name type="common">Green alga</name>
    <name type="synonym">Protococcus salinus</name>
    <dbReference type="NCBI Taxonomy" id="3046"/>
    <lineage>
        <taxon>Eukaryota</taxon>
        <taxon>Viridiplantae</taxon>
        <taxon>Chlorophyta</taxon>
        <taxon>core chlorophytes</taxon>
        <taxon>Chlorophyceae</taxon>
        <taxon>CS clade</taxon>
        <taxon>Chlamydomonadales</taxon>
        <taxon>Dunaliellaceae</taxon>
        <taxon>Dunaliella</taxon>
    </lineage>
</organism>
<name>A0ABQ7GM92_DUNSA</name>
<feature type="compositionally biased region" description="Polar residues" evidence="1">
    <location>
        <begin position="295"/>
        <end position="306"/>
    </location>
</feature>
<feature type="compositionally biased region" description="Low complexity" evidence="1">
    <location>
        <begin position="262"/>
        <end position="290"/>
    </location>
</feature>
<feature type="compositionally biased region" description="Polar residues" evidence="1">
    <location>
        <begin position="65"/>
        <end position="78"/>
    </location>
</feature>
<evidence type="ECO:0000256" key="1">
    <source>
        <dbReference type="SAM" id="MobiDB-lite"/>
    </source>
</evidence>
<accession>A0ABQ7GM92</accession>
<proteinExistence type="predicted"/>
<evidence type="ECO:0008006" key="4">
    <source>
        <dbReference type="Google" id="ProtNLM"/>
    </source>
</evidence>
<dbReference type="Proteomes" id="UP000815325">
    <property type="component" value="Unassembled WGS sequence"/>
</dbReference>
<feature type="region of interest" description="Disordered" evidence="1">
    <location>
        <begin position="475"/>
        <end position="507"/>
    </location>
</feature>
<comment type="caution">
    <text evidence="2">The sequence shown here is derived from an EMBL/GenBank/DDBJ whole genome shotgun (WGS) entry which is preliminary data.</text>
</comment>
<feature type="compositionally biased region" description="Polar residues" evidence="1">
    <location>
        <begin position="410"/>
        <end position="421"/>
    </location>
</feature>
<feature type="compositionally biased region" description="Basic residues" evidence="1">
    <location>
        <begin position="310"/>
        <end position="322"/>
    </location>
</feature>
<protein>
    <recommendedName>
        <fullName evidence="4">TPX2 central domain-containing protein</fullName>
    </recommendedName>
</protein>
<feature type="region of interest" description="Disordered" evidence="1">
    <location>
        <begin position="521"/>
        <end position="556"/>
    </location>
</feature>
<feature type="compositionally biased region" description="Low complexity" evidence="1">
    <location>
        <begin position="355"/>
        <end position="388"/>
    </location>
</feature>
<dbReference type="EMBL" id="MU069692">
    <property type="protein sequence ID" value="KAF5835708.1"/>
    <property type="molecule type" value="Genomic_DNA"/>
</dbReference>
<feature type="compositionally biased region" description="Basic and acidic residues" evidence="1">
    <location>
        <begin position="240"/>
        <end position="260"/>
    </location>
</feature>
<sequence>MQAFENPLAEQDPSGSSWEFDAPQFYDFCAGSPPGADASAWFDVQASKQLGCRSPLVEVQQYNGNACNHQHGTGSQTPKGAPSAGPLHPIQLTNPPASAPPPTGVPTAPKTQPRNIVTSWAGKENTSTKKKLEHQPQSHQLPPKSASKRPPQTPAQPQTQTVEAVPEPMQVDHPQGHPALDVQEGAQHRDAGQQGAVGQSPPAKRAAHAQPCHTASKAQRVSMQQHSRFEPRITRSATKAKRETPCPDEASKSEAPEESLRAAMAKARATRSAKTAAAAAVPALGPAASAPDAHTQPSTSAKQPTGTGAHHIRAAKAMHPKPKQAGPASRPHTTTATTTAKLPTQAGPGRGQRNTSSAGTRSTRAAAMARGTRQAAGAAVGRQAQGQGMEAGGSQVGAAVGPAALRTRAAQRSRQANSGPTTKADARSARLSLGVTRGSGVAKVKGSASGGTTRTTRTDPLKLKKMLQARKVLPIRSTKPLTLPEEPVLGPRRSRRNSSQEPETTQKTPFKPLAVRVQEFHTRTPPRHKAKPAPAAAQRPLSMTQPKEPTLRTSSRLRACYAKSREEEELQAMANMPKFHARPLK</sequence>
<feature type="compositionally biased region" description="Polar residues" evidence="1">
    <location>
        <begin position="497"/>
        <end position="507"/>
    </location>
</feature>
<keyword evidence="3" id="KW-1185">Reference proteome</keyword>
<evidence type="ECO:0000313" key="3">
    <source>
        <dbReference type="Proteomes" id="UP000815325"/>
    </source>
</evidence>
<reference evidence="2" key="1">
    <citation type="submission" date="2017-08" db="EMBL/GenBank/DDBJ databases">
        <authorList>
            <person name="Polle J.E."/>
            <person name="Barry K."/>
            <person name="Cushman J."/>
            <person name="Schmutz J."/>
            <person name="Tran D."/>
            <person name="Hathwaick L.T."/>
            <person name="Yim W.C."/>
            <person name="Jenkins J."/>
            <person name="Mckie-Krisberg Z.M."/>
            <person name="Prochnik S."/>
            <person name="Lindquist E."/>
            <person name="Dockter R.B."/>
            <person name="Adam C."/>
            <person name="Molina H."/>
            <person name="Bunkerborg J."/>
            <person name="Jin E."/>
            <person name="Buchheim M."/>
            <person name="Magnuson J."/>
        </authorList>
    </citation>
    <scope>NUCLEOTIDE SEQUENCE</scope>
    <source>
        <strain evidence="2">CCAP 19/18</strain>
    </source>
</reference>
<gene>
    <name evidence="2" type="ORF">DUNSADRAFT_6987</name>
</gene>
<evidence type="ECO:0000313" key="2">
    <source>
        <dbReference type="EMBL" id="KAF5835708.1"/>
    </source>
</evidence>